<evidence type="ECO:0000259" key="2">
    <source>
        <dbReference type="Pfam" id="PF07583"/>
    </source>
</evidence>
<feature type="domain" description="Cytochrome C Planctomycete-type" evidence="4">
    <location>
        <begin position="50"/>
        <end position="111"/>
    </location>
</feature>
<dbReference type="EMBL" id="JAERRB010000001">
    <property type="protein sequence ID" value="MBL0739711.1"/>
    <property type="molecule type" value="Genomic_DNA"/>
</dbReference>
<accession>A0ABS1KJS5</accession>
<dbReference type="Pfam" id="PF07587">
    <property type="entry name" value="PSD1"/>
    <property type="match status" value="1"/>
</dbReference>
<evidence type="ECO:0000259" key="4">
    <source>
        <dbReference type="Pfam" id="PF07635"/>
    </source>
</evidence>
<dbReference type="InterPro" id="IPR011429">
    <property type="entry name" value="Cyt_c_Planctomycete-type"/>
</dbReference>
<dbReference type="InterPro" id="IPR036909">
    <property type="entry name" value="Cyt_c-like_dom_sf"/>
</dbReference>
<dbReference type="Pfam" id="PF07583">
    <property type="entry name" value="PSCyt2"/>
    <property type="match status" value="1"/>
</dbReference>
<keyword evidence="1" id="KW-0732">Signal</keyword>
<keyword evidence="6" id="KW-1185">Reference proteome</keyword>
<feature type="domain" description="DUF1553" evidence="3">
    <location>
        <begin position="457"/>
        <end position="716"/>
    </location>
</feature>
<dbReference type="PANTHER" id="PTHR35889">
    <property type="entry name" value="CYCLOINULO-OLIGOSACCHARIDE FRUCTANOTRANSFERASE-RELATED"/>
    <property type="match status" value="1"/>
</dbReference>
<comment type="caution">
    <text evidence="5">The sequence shown here is derived from an EMBL/GenBank/DDBJ whole genome shotgun (WGS) entry which is preliminary data.</text>
</comment>
<gene>
    <name evidence="5" type="ORF">JI741_00715</name>
</gene>
<reference evidence="5 6" key="1">
    <citation type="submission" date="2021-01" db="EMBL/GenBank/DDBJ databases">
        <title>Chryseolinea sp. Jin1 Genome sequencing and assembly.</title>
        <authorList>
            <person name="Kim I."/>
        </authorList>
    </citation>
    <scope>NUCLEOTIDE SEQUENCE [LARGE SCALE GENOMIC DNA]</scope>
    <source>
        <strain evidence="5 6">Jin1</strain>
    </source>
</reference>
<evidence type="ECO:0000313" key="6">
    <source>
        <dbReference type="Proteomes" id="UP000613030"/>
    </source>
</evidence>
<feature type="domain" description="DUF1549" evidence="2">
    <location>
        <begin position="162"/>
        <end position="367"/>
    </location>
</feature>
<dbReference type="Pfam" id="PF07635">
    <property type="entry name" value="PSCyt1"/>
    <property type="match status" value="1"/>
</dbReference>
<sequence>MKRKTFSAAAMTLLIPAMLNLSCSEKRTTAHVSDSVDYNLHIRPILSDRCFKCHGPDANQRKAHLRLDTPEGAMAALKDNPSAHAILPGDPAKSEVYLRLVTTDTAEVMPPVKSNLKINEHEIALIKKWIEQGAKYKPHWAFIPPKSTPPPDVENTAWGHNEIDQFILAKLEANGLEPNEEADKERLLKRVSFDLTGLPPSLALQDKFMADASPDAYAHVVDELLAQPQYGEKMATYWMDVARYADSHGYQDDGLRTMWPWRDWVIHAFNANYPYDRFITWQLAGDLLPNPTKEQLLATGFNRNHKITQEGGVIDEEYRVEYVTDRTNTFGKAFLALTFECAKCHDHKYDPILQQDYYSTFSFFNQVPEKGLVGDITLASLADPPNMKISTADVEKILTFINKKDTAAVPVMIMKDAPAKRPTYILKRGVYDAHGDRVSVGLPKAIMPFDSTVYGNNRLGLARWLTDKKNPLTARVFVNRMWQEFFGRGLVKTAGDFGMQGEMPSHPELLDWLALDFVNNGWDVKRLLKQFVTSAAYRQSSVVSPKKLATDPENILLSHSTRARMSAENVRDMALASSGLLTKDIGGPSIKPYQPKGIWESSTSGRGVLARYVQDHGDKLYRRGLYCFIKRTVPPPSMLVFDGSNRDQCEVKRLRTNTPLQALVLMNDPVVLESARVFAEKLLQEKSTVEQKTVTAFRAIVARNPKAEELKILMTYFDDEKKVFEASPEKAKQYINAGEYPFANITDVASLAALMQVVHTIYNMEESITKV</sequence>
<dbReference type="PANTHER" id="PTHR35889:SF3">
    <property type="entry name" value="F-BOX DOMAIN-CONTAINING PROTEIN"/>
    <property type="match status" value="1"/>
</dbReference>
<proteinExistence type="predicted"/>
<organism evidence="5 6">
    <name type="scientific">Chryseolinea lacunae</name>
    <dbReference type="NCBI Taxonomy" id="2801331"/>
    <lineage>
        <taxon>Bacteria</taxon>
        <taxon>Pseudomonadati</taxon>
        <taxon>Bacteroidota</taxon>
        <taxon>Cytophagia</taxon>
        <taxon>Cytophagales</taxon>
        <taxon>Fulvivirgaceae</taxon>
        <taxon>Chryseolinea</taxon>
    </lineage>
</organism>
<evidence type="ECO:0000256" key="1">
    <source>
        <dbReference type="SAM" id="SignalP"/>
    </source>
</evidence>
<evidence type="ECO:0000313" key="5">
    <source>
        <dbReference type="EMBL" id="MBL0739711.1"/>
    </source>
</evidence>
<dbReference type="InterPro" id="IPR011444">
    <property type="entry name" value="DUF1549"/>
</dbReference>
<dbReference type="InterPro" id="IPR022655">
    <property type="entry name" value="DUF1553"/>
</dbReference>
<feature type="signal peptide" evidence="1">
    <location>
        <begin position="1"/>
        <end position="19"/>
    </location>
</feature>
<evidence type="ECO:0000259" key="3">
    <source>
        <dbReference type="Pfam" id="PF07587"/>
    </source>
</evidence>
<dbReference type="Proteomes" id="UP000613030">
    <property type="component" value="Unassembled WGS sequence"/>
</dbReference>
<protein>
    <submittedName>
        <fullName evidence="5">PSD1 domain-containing protein</fullName>
    </submittedName>
</protein>
<feature type="chain" id="PRO_5046308597" evidence="1">
    <location>
        <begin position="20"/>
        <end position="771"/>
    </location>
</feature>
<dbReference type="SUPFAM" id="SSF46626">
    <property type="entry name" value="Cytochrome c"/>
    <property type="match status" value="1"/>
</dbReference>
<name>A0ABS1KJS5_9BACT</name>